<protein>
    <submittedName>
        <fullName evidence="1">Uncharacterized protein</fullName>
    </submittedName>
</protein>
<dbReference type="EMBL" id="KI396482">
    <property type="protein sequence ID" value="ERM97389.1"/>
    <property type="molecule type" value="Genomic_DNA"/>
</dbReference>
<reference evidence="2" key="1">
    <citation type="journal article" date="2013" name="Science">
        <title>The Amborella genome and the evolution of flowering plants.</title>
        <authorList>
            <consortium name="Amborella Genome Project"/>
        </authorList>
    </citation>
    <scope>NUCLEOTIDE SEQUENCE [LARGE SCALE GENOMIC DNA]</scope>
</reference>
<dbReference type="AlphaFoldDB" id="W1NRN7"/>
<dbReference type="Gramene" id="ERM97389">
    <property type="protein sequence ID" value="ERM97389"/>
    <property type="gene ID" value="AMTR_s00127p00059660"/>
</dbReference>
<gene>
    <name evidence="1" type="ORF">AMTR_s00127p00059660</name>
</gene>
<dbReference type="Proteomes" id="UP000017836">
    <property type="component" value="Unassembled WGS sequence"/>
</dbReference>
<accession>W1NRN7</accession>
<evidence type="ECO:0000313" key="1">
    <source>
        <dbReference type="EMBL" id="ERM97389.1"/>
    </source>
</evidence>
<name>W1NRN7_AMBTC</name>
<evidence type="ECO:0000313" key="2">
    <source>
        <dbReference type="Proteomes" id="UP000017836"/>
    </source>
</evidence>
<proteinExistence type="predicted"/>
<dbReference type="HOGENOM" id="CLU_2925694_0_0_1"/>
<keyword evidence="2" id="KW-1185">Reference proteome</keyword>
<organism evidence="1 2">
    <name type="scientific">Amborella trichopoda</name>
    <dbReference type="NCBI Taxonomy" id="13333"/>
    <lineage>
        <taxon>Eukaryota</taxon>
        <taxon>Viridiplantae</taxon>
        <taxon>Streptophyta</taxon>
        <taxon>Embryophyta</taxon>
        <taxon>Tracheophyta</taxon>
        <taxon>Spermatophyta</taxon>
        <taxon>Magnoliopsida</taxon>
        <taxon>Amborellales</taxon>
        <taxon>Amborellaceae</taxon>
        <taxon>Amborella</taxon>
    </lineage>
</organism>
<sequence length="61" mass="6751">MGVWVRKDVLERVGLQGLDGLGQLKSIGKWEMEEGQPESDRIPTTTPLGVIDDKKRCLAIS</sequence>